<dbReference type="AlphaFoldDB" id="A0AAU9K003"/>
<evidence type="ECO:0000313" key="3">
    <source>
        <dbReference type="EMBL" id="CAG9331907.1"/>
    </source>
</evidence>
<sequence length="261" mass="29653">MGNSPANATVTLSNSPSNEDPLSLNQKKSSISEVLGTKPLQRAELKLTSPRTPFKSPKNQIQPDFAKRKIQRSKTNIEPGSIKICSKCLSKIPCYHTSDGKFQKASLSPEINVDASPSTYRRSYTNRASFKALTYATLEHEETNIAKLEIKLPEIVSPKGIKKSIGGSPSIVDELRDQEIKCQRRQEILIEKKEQEYEKIVEERKHEEIIRKDTIRRLETLNLNKEKQLRELEGKIKKSKDYLKNSIKGEGKYAKGMWALI</sequence>
<keyword evidence="4" id="KW-1185">Reference proteome</keyword>
<organism evidence="3 4">
    <name type="scientific">Blepharisma stoltei</name>
    <dbReference type="NCBI Taxonomy" id="1481888"/>
    <lineage>
        <taxon>Eukaryota</taxon>
        <taxon>Sar</taxon>
        <taxon>Alveolata</taxon>
        <taxon>Ciliophora</taxon>
        <taxon>Postciliodesmatophora</taxon>
        <taxon>Heterotrichea</taxon>
        <taxon>Heterotrichida</taxon>
        <taxon>Blepharismidae</taxon>
        <taxon>Blepharisma</taxon>
    </lineage>
</organism>
<accession>A0AAU9K003</accession>
<evidence type="ECO:0000313" key="4">
    <source>
        <dbReference type="Proteomes" id="UP001162131"/>
    </source>
</evidence>
<dbReference type="EMBL" id="CAJZBQ010000053">
    <property type="protein sequence ID" value="CAG9331907.1"/>
    <property type="molecule type" value="Genomic_DNA"/>
</dbReference>
<comment type="caution">
    <text evidence="3">The sequence shown here is derived from an EMBL/GenBank/DDBJ whole genome shotgun (WGS) entry which is preliminary data.</text>
</comment>
<evidence type="ECO:0000256" key="2">
    <source>
        <dbReference type="SAM" id="MobiDB-lite"/>
    </source>
</evidence>
<gene>
    <name evidence="3" type="ORF">BSTOLATCC_MIC53964</name>
</gene>
<proteinExistence type="predicted"/>
<dbReference type="Proteomes" id="UP001162131">
    <property type="component" value="Unassembled WGS sequence"/>
</dbReference>
<feature type="coiled-coil region" evidence="1">
    <location>
        <begin position="183"/>
        <end position="238"/>
    </location>
</feature>
<feature type="region of interest" description="Disordered" evidence="2">
    <location>
        <begin position="1"/>
        <end position="31"/>
    </location>
</feature>
<reference evidence="3" key="1">
    <citation type="submission" date="2021-09" db="EMBL/GenBank/DDBJ databases">
        <authorList>
            <consortium name="AG Swart"/>
            <person name="Singh M."/>
            <person name="Singh A."/>
            <person name="Seah K."/>
            <person name="Emmerich C."/>
        </authorList>
    </citation>
    <scope>NUCLEOTIDE SEQUENCE</scope>
    <source>
        <strain evidence="3">ATCC30299</strain>
    </source>
</reference>
<keyword evidence="1" id="KW-0175">Coiled coil</keyword>
<name>A0AAU9K003_9CILI</name>
<protein>
    <submittedName>
        <fullName evidence="3">Uncharacterized protein</fullName>
    </submittedName>
</protein>
<evidence type="ECO:0000256" key="1">
    <source>
        <dbReference type="SAM" id="Coils"/>
    </source>
</evidence>